<reference evidence="1 2" key="1">
    <citation type="submission" date="2015-04" db="EMBL/GenBank/DDBJ databases">
        <authorList>
            <person name="Syromyatnikov M.Y."/>
            <person name="Popov V.N."/>
        </authorList>
    </citation>
    <scope>NUCLEOTIDE SEQUENCE [LARGE SCALE GENOMIC DNA]</scope>
</reference>
<proteinExistence type="predicted"/>
<keyword evidence="2" id="KW-1185">Reference proteome</keyword>
<dbReference type="AlphaFoldDB" id="A0A1J1HXC7"/>
<dbReference type="Proteomes" id="UP000183832">
    <property type="component" value="Unassembled WGS sequence"/>
</dbReference>
<evidence type="ECO:0000313" key="2">
    <source>
        <dbReference type="Proteomes" id="UP000183832"/>
    </source>
</evidence>
<evidence type="ECO:0000313" key="1">
    <source>
        <dbReference type="EMBL" id="CRK92178.1"/>
    </source>
</evidence>
<sequence length="120" mass="14141">MNISVVQKGSDYSKKGRMNSSLRIKSNITFIWNLCQCQKVRRYESFKIVKGDVKKEIWNQLTTVATDSRHLVDKTLNITFYNIKNLCSDKKNISDYQGHRQKEMLKKMKEINISMSLLQF</sequence>
<protein>
    <submittedName>
        <fullName evidence="1">CLUMA_CG005820, isoform A</fullName>
    </submittedName>
</protein>
<name>A0A1J1HXC7_9DIPT</name>
<dbReference type="EMBL" id="CVRI01000024">
    <property type="protein sequence ID" value="CRK92178.1"/>
    <property type="molecule type" value="Genomic_DNA"/>
</dbReference>
<gene>
    <name evidence="1" type="ORF">CLUMA_CG005820</name>
</gene>
<organism evidence="1 2">
    <name type="scientific">Clunio marinus</name>
    <dbReference type="NCBI Taxonomy" id="568069"/>
    <lineage>
        <taxon>Eukaryota</taxon>
        <taxon>Metazoa</taxon>
        <taxon>Ecdysozoa</taxon>
        <taxon>Arthropoda</taxon>
        <taxon>Hexapoda</taxon>
        <taxon>Insecta</taxon>
        <taxon>Pterygota</taxon>
        <taxon>Neoptera</taxon>
        <taxon>Endopterygota</taxon>
        <taxon>Diptera</taxon>
        <taxon>Nematocera</taxon>
        <taxon>Chironomoidea</taxon>
        <taxon>Chironomidae</taxon>
        <taxon>Clunio</taxon>
    </lineage>
</organism>
<accession>A0A1J1HXC7</accession>